<dbReference type="GO" id="GO:0019264">
    <property type="term" value="P:glycine biosynthetic process from serine"/>
    <property type="evidence" value="ECO:0007669"/>
    <property type="project" value="UniProtKB-UniRule"/>
</dbReference>
<reference evidence="13 14" key="1">
    <citation type="submission" date="2014-12" db="EMBL/GenBank/DDBJ databases">
        <title>Genome sequence of Methanobrevibacter arboriphilicus DH1, DSM1125.</title>
        <authorList>
            <person name="Poehlein A."/>
            <person name="Thauer R.K."/>
            <person name="Seedorf H."/>
            <person name="Daniel R."/>
        </authorList>
    </citation>
    <scope>NUCLEOTIDE SEQUENCE [LARGE SCALE GENOMIC DNA]</scope>
    <source>
        <strain evidence="13 14">DH1</strain>
    </source>
</reference>
<name>A0A1V6N408_METAZ</name>
<keyword evidence="8 10" id="KW-0663">Pyridoxal phosphate</keyword>
<evidence type="ECO:0000256" key="6">
    <source>
        <dbReference type="ARBA" id="ARBA00022605"/>
    </source>
</evidence>
<feature type="modified residue" description="N6-(pyridoxal phosphate)lysine" evidence="10 11">
    <location>
        <position position="227"/>
    </location>
</feature>
<dbReference type="PIRSF" id="PIRSF000412">
    <property type="entry name" value="SHMT"/>
    <property type="match status" value="1"/>
</dbReference>
<evidence type="ECO:0000256" key="5">
    <source>
        <dbReference type="ARBA" id="ARBA00022563"/>
    </source>
</evidence>
<dbReference type="InterPro" id="IPR015422">
    <property type="entry name" value="PyrdxlP-dep_Trfase_small"/>
</dbReference>
<comment type="cofactor">
    <cofactor evidence="1 10 11">
        <name>pyridoxal 5'-phosphate</name>
        <dbReference type="ChEBI" id="CHEBI:597326"/>
    </cofactor>
</comment>
<dbReference type="RefSeq" id="WP_080459641.1">
    <property type="nucleotide sequence ID" value="NZ_JXMW01000003.1"/>
</dbReference>
<evidence type="ECO:0000313" key="14">
    <source>
        <dbReference type="Proteomes" id="UP000191661"/>
    </source>
</evidence>
<dbReference type="CDD" id="cd00378">
    <property type="entry name" value="SHMT"/>
    <property type="match status" value="1"/>
</dbReference>
<evidence type="ECO:0000259" key="12">
    <source>
        <dbReference type="Pfam" id="PF00464"/>
    </source>
</evidence>
<dbReference type="Proteomes" id="UP000191661">
    <property type="component" value="Unassembled WGS sequence"/>
</dbReference>
<evidence type="ECO:0000256" key="3">
    <source>
        <dbReference type="ARBA" id="ARBA00011738"/>
    </source>
</evidence>
<evidence type="ECO:0000256" key="2">
    <source>
        <dbReference type="ARBA" id="ARBA00006376"/>
    </source>
</evidence>
<dbReference type="FunFam" id="3.40.640.10:FF:000101">
    <property type="entry name" value="Serine hydroxymethyltransferase"/>
    <property type="match status" value="1"/>
</dbReference>
<accession>A0A1V6N408</accession>
<dbReference type="GO" id="GO:0035999">
    <property type="term" value="P:tetrahydrofolate interconversion"/>
    <property type="evidence" value="ECO:0007669"/>
    <property type="project" value="InterPro"/>
</dbReference>
<dbReference type="InterPro" id="IPR015424">
    <property type="entry name" value="PyrdxlP-dep_Trfase"/>
</dbReference>
<dbReference type="Gene3D" id="3.90.1150.10">
    <property type="entry name" value="Aspartate Aminotransferase, domain 1"/>
    <property type="match status" value="1"/>
</dbReference>
<keyword evidence="7 10" id="KW-0808">Transferase</keyword>
<dbReference type="Pfam" id="PF00464">
    <property type="entry name" value="SHMT"/>
    <property type="match status" value="1"/>
</dbReference>
<comment type="pathway">
    <text evidence="10">Amino-acid biosynthesis; glycine biosynthesis; glycine from L-serine: step 1/1.</text>
</comment>
<sequence>MFENESNVTEIQKLMKDHNDWMKNSINLIASENITSSQVQSAMASDLSHRYAEGKCGERLYEGCKYIDDIESITIRLSKELYKAEHVNVQPTSGVVANLAAFFTFSKPGDSIMALEVPVGGHISHANVSAAGIRGLKVHQHPFDEKSMTIDVDAMNKKILEIKPKIILFGGSLFLFPHPVKEAYEAAQEVGAKIMYDGAHVLGLIAGGKFQDPLREGADVLMGSTHKTFPGTQGGIILTKEEYAKKIDEAVFPGVVSNHHLHHVAGLGIATAEMLEFGEDYASQTIKNAKALAQALNEYGFNVLCEDQGFTESHQVGFDVSNIGRASILAKDLESNNIILNKNLLPWDDVNRSDDPSGIRVGTQEITRRGMKESQMSDIAEFIMRVCMDKVYVKDEVSEFMNDYTKVHYAFEESEAYKYIQF</sequence>
<feature type="site" description="Plays an important role in substrate specificity" evidence="10">
    <location>
        <position position="226"/>
    </location>
</feature>
<dbReference type="UniPathway" id="UPA00288">
    <property type="reaction ID" value="UER01023"/>
</dbReference>
<organism evidence="13 14">
    <name type="scientific">Methanobrevibacter arboriphilus JCM 13429 = DSM 1125</name>
    <dbReference type="NCBI Taxonomy" id="1300164"/>
    <lineage>
        <taxon>Archaea</taxon>
        <taxon>Methanobacteriati</taxon>
        <taxon>Methanobacteriota</taxon>
        <taxon>Methanomada group</taxon>
        <taxon>Methanobacteria</taxon>
        <taxon>Methanobacteriales</taxon>
        <taxon>Methanobacteriaceae</taxon>
        <taxon>Methanobrevibacter</taxon>
    </lineage>
</organism>
<evidence type="ECO:0000256" key="8">
    <source>
        <dbReference type="ARBA" id="ARBA00022898"/>
    </source>
</evidence>
<dbReference type="EMBL" id="JXMW01000003">
    <property type="protein sequence ID" value="OQD59405.1"/>
    <property type="molecule type" value="Genomic_DNA"/>
</dbReference>
<evidence type="ECO:0000256" key="7">
    <source>
        <dbReference type="ARBA" id="ARBA00022679"/>
    </source>
</evidence>
<dbReference type="InterPro" id="IPR039429">
    <property type="entry name" value="SHMT-like_dom"/>
</dbReference>
<dbReference type="NCBIfam" id="NF000586">
    <property type="entry name" value="PRK00011.1"/>
    <property type="match status" value="1"/>
</dbReference>
<dbReference type="EC" id="2.1.2.-" evidence="10"/>
<dbReference type="OrthoDB" id="5821at2157"/>
<feature type="binding site" evidence="10">
    <location>
        <begin position="121"/>
        <end position="123"/>
    </location>
    <ligand>
        <name>(6S)-5,6,7,8-tetrahydrofolate</name>
        <dbReference type="ChEBI" id="CHEBI:57453"/>
    </ligand>
</feature>
<comment type="catalytic activity">
    <reaction evidence="9 10">
        <text>5,10-methylenetetrahydromethanopterin + glycine + H2O = 5,6,7,8-tetrahydromethanopterin + L-serine</text>
        <dbReference type="Rhea" id="RHEA:47104"/>
        <dbReference type="ChEBI" id="CHEBI:15377"/>
        <dbReference type="ChEBI" id="CHEBI:33384"/>
        <dbReference type="ChEBI" id="CHEBI:57305"/>
        <dbReference type="ChEBI" id="CHEBI:57818"/>
        <dbReference type="ChEBI" id="CHEBI:58103"/>
    </reaction>
</comment>
<gene>
    <name evidence="10 13" type="primary">glyA</name>
    <name evidence="13" type="ORF">MBBAR_3c00600</name>
</gene>
<comment type="subcellular location">
    <subcellularLocation>
        <location evidence="10">Cytoplasm</location>
    </subcellularLocation>
</comment>
<keyword evidence="13" id="KW-0489">Methyltransferase</keyword>
<dbReference type="PANTHER" id="PTHR11680:SF35">
    <property type="entry name" value="SERINE HYDROXYMETHYLTRANSFERASE 1"/>
    <property type="match status" value="1"/>
</dbReference>
<evidence type="ECO:0000256" key="4">
    <source>
        <dbReference type="ARBA" id="ARBA00022490"/>
    </source>
</evidence>
<evidence type="ECO:0000256" key="9">
    <source>
        <dbReference type="ARBA" id="ARBA00051924"/>
    </source>
</evidence>
<dbReference type="AlphaFoldDB" id="A0A1V6N408"/>
<evidence type="ECO:0000256" key="11">
    <source>
        <dbReference type="PIRSR" id="PIRSR000412-50"/>
    </source>
</evidence>
<keyword evidence="6 10" id="KW-0028">Amino-acid biosynthesis</keyword>
<evidence type="ECO:0000256" key="10">
    <source>
        <dbReference type="HAMAP-Rule" id="MF_00051"/>
    </source>
</evidence>
<feature type="binding site" evidence="10">
    <location>
        <position position="241"/>
    </location>
    <ligand>
        <name>(6S)-5,6,7,8-tetrahydrofolate</name>
        <dbReference type="ChEBI" id="CHEBI:57453"/>
    </ligand>
</feature>
<keyword evidence="14" id="KW-1185">Reference proteome</keyword>
<dbReference type="GO" id="GO:0008168">
    <property type="term" value="F:methyltransferase activity"/>
    <property type="evidence" value="ECO:0007669"/>
    <property type="project" value="UniProtKB-KW"/>
</dbReference>
<protein>
    <recommendedName>
        <fullName evidence="10">Serine hydroxymethyltransferase</fullName>
        <shortName evidence="10">SHMT</shortName>
        <shortName evidence="10">Serine methylase</shortName>
        <ecNumber evidence="10">2.1.2.-</ecNumber>
    </recommendedName>
</protein>
<dbReference type="GO" id="GO:0004372">
    <property type="term" value="F:glycine hydroxymethyltransferase activity"/>
    <property type="evidence" value="ECO:0007669"/>
    <property type="project" value="UniProtKB-UniRule"/>
</dbReference>
<dbReference type="InterPro" id="IPR049943">
    <property type="entry name" value="Ser_HO-MeTrfase-like"/>
</dbReference>
<dbReference type="SUPFAM" id="SSF53383">
    <property type="entry name" value="PLP-dependent transferases"/>
    <property type="match status" value="1"/>
</dbReference>
<keyword evidence="4 10" id="KW-0963">Cytoplasm</keyword>
<dbReference type="GO" id="GO:0030170">
    <property type="term" value="F:pyridoxal phosphate binding"/>
    <property type="evidence" value="ECO:0007669"/>
    <property type="project" value="UniProtKB-UniRule"/>
</dbReference>
<feature type="domain" description="Serine hydroxymethyltransferase-like" evidence="12">
    <location>
        <begin position="9"/>
        <end position="383"/>
    </location>
</feature>
<comment type="function">
    <text evidence="10">Catalyzes the reversible interconversion of serine and glycine with tetrahydromethanopterin (H4MPT) serving as the one-carbon carrier. Also exhibits a pteridine-independent aldolase activity toward beta-hydroxyamino acids, producing glycine and aldehydes, via a retro-aldol mechanism.</text>
</comment>
<dbReference type="HAMAP" id="MF_00051">
    <property type="entry name" value="SHMT"/>
    <property type="match status" value="1"/>
</dbReference>
<proteinExistence type="inferred from homology"/>
<comment type="subunit">
    <text evidence="3 10">Homodimer.</text>
</comment>
<keyword evidence="5 10" id="KW-0554">One-carbon metabolism</keyword>
<dbReference type="Gene3D" id="3.40.640.10">
    <property type="entry name" value="Type I PLP-dependent aspartate aminotransferase-like (Major domain)"/>
    <property type="match status" value="1"/>
</dbReference>
<comment type="caution">
    <text evidence="13">The sequence shown here is derived from an EMBL/GenBank/DDBJ whole genome shotgun (WGS) entry which is preliminary data.</text>
</comment>
<dbReference type="GO" id="GO:0032259">
    <property type="term" value="P:methylation"/>
    <property type="evidence" value="ECO:0007669"/>
    <property type="project" value="UniProtKB-KW"/>
</dbReference>
<comment type="similarity">
    <text evidence="2 10">Belongs to the SHMT family.</text>
</comment>
<comment type="caution">
    <text evidence="10">Lacks conserved residue(s) required for the propagation of feature annotation.</text>
</comment>
<evidence type="ECO:0000256" key="1">
    <source>
        <dbReference type="ARBA" id="ARBA00001933"/>
    </source>
</evidence>
<evidence type="ECO:0000313" key="13">
    <source>
        <dbReference type="EMBL" id="OQD59405.1"/>
    </source>
</evidence>
<dbReference type="PANTHER" id="PTHR11680">
    <property type="entry name" value="SERINE HYDROXYMETHYLTRANSFERASE"/>
    <property type="match status" value="1"/>
</dbReference>
<dbReference type="InterPro" id="IPR015421">
    <property type="entry name" value="PyrdxlP-dep_Trfase_major"/>
</dbReference>
<dbReference type="GO" id="GO:0005737">
    <property type="term" value="C:cytoplasm"/>
    <property type="evidence" value="ECO:0007669"/>
    <property type="project" value="UniProtKB-SubCell"/>
</dbReference>
<dbReference type="InterPro" id="IPR001085">
    <property type="entry name" value="Ser_HO-MeTrfase"/>
</dbReference>